<evidence type="ECO:0000313" key="1">
    <source>
        <dbReference type="WBParaSite" id="MCU_014631-RA"/>
    </source>
</evidence>
<protein>
    <submittedName>
        <fullName evidence="1">Ovule protein</fullName>
    </submittedName>
</protein>
<dbReference type="AlphaFoldDB" id="A0A5K3G2Y1"/>
<accession>A0A5K3G2Y1</accession>
<proteinExistence type="predicted"/>
<sequence length="58" mass="6739">FLTNQKPEKIIRRRPSKSTTLASPFIIYCSSFAIRTQRDQELAEASVVQYVCALIRRH</sequence>
<dbReference type="WBParaSite" id="MCU_014631-RA">
    <property type="protein sequence ID" value="MCU_014631-RA"/>
    <property type="gene ID" value="MCU_014631"/>
</dbReference>
<organism evidence="1">
    <name type="scientific">Mesocestoides corti</name>
    <name type="common">Flatworm</name>
    <dbReference type="NCBI Taxonomy" id="53468"/>
    <lineage>
        <taxon>Eukaryota</taxon>
        <taxon>Metazoa</taxon>
        <taxon>Spiralia</taxon>
        <taxon>Lophotrochozoa</taxon>
        <taxon>Platyhelminthes</taxon>
        <taxon>Cestoda</taxon>
        <taxon>Eucestoda</taxon>
        <taxon>Cyclophyllidea</taxon>
        <taxon>Mesocestoididae</taxon>
        <taxon>Mesocestoides</taxon>
    </lineage>
</organism>
<name>A0A5K3G2Y1_MESCO</name>
<reference evidence="1" key="1">
    <citation type="submission" date="2019-11" db="UniProtKB">
        <authorList>
            <consortium name="WormBaseParasite"/>
        </authorList>
    </citation>
    <scope>IDENTIFICATION</scope>
</reference>